<keyword evidence="1" id="KW-0472">Membrane</keyword>
<feature type="transmembrane region" description="Helical" evidence="1">
    <location>
        <begin position="214"/>
        <end position="234"/>
    </location>
</feature>
<dbReference type="InterPro" id="IPR018674">
    <property type="entry name" value="DUF2142_membrane"/>
</dbReference>
<proteinExistence type="predicted"/>
<organism evidence="2">
    <name type="scientific">bioreactor metagenome</name>
    <dbReference type="NCBI Taxonomy" id="1076179"/>
    <lineage>
        <taxon>unclassified sequences</taxon>
        <taxon>metagenomes</taxon>
        <taxon>ecological metagenomes</taxon>
    </lineage>
</organism>
<accession>A0A645CCG2</accession>
<evidence type="ECO:0000313" key="2">
    <source>
        <dbReference type="EMBL" id="MPM74620.1"/>
    </source>
</evidence>
<gene>
    <name evidence="2" type="ORF">SDC9_121608</name>
</gene>
<keyword evidence="1" id="KW-0812">Transmembrane</keyword>
<name>A0A645CCG2_9ZZZZ</name>
<evidence type="ECO:0000256" key="1">
    <source>
        <dbReference type="SAM" id="Phobius"/>
    </source>
</evidence>
<feature type="transmembrane region" description="Helical" evidence="1">
    <location>
        <begin position="112"/>
        <end position="133"/>
    </location>
</feature>
<dbReference type="AlphaFoldDB" id="A0A645CCG2"/>
<evidence type="ECO:0008006" key="3">
    <source>
        <dbReference type="Google" id="ProtNLM"/>
    </source>
</evidence>
<protein>
    <recommendedName>
        <fullName evidence="3">DUF2142 domain-containing protein</fullName>
    </recommendedName>
</protein>
<dbReference type="EMBL" id="VSSQ01026086">
    <property type="protein sequence ID" value="MPM74620.1"/>
    <property type="molecule type" value="Genomic_DNA"/>
</dbReference>
<reference evidence="2" key="1">
    <citation type="submission" date="2019-08" db="EMBL/GenBank/DDBJ databases">
        <authorList>
            <person name="Kucharzyk K."/>
            <person name="Murdoch R.W."/>
            <person name="Higgins S."/>
            <person name="Loffler F."/>
        </authorList>
    </citation>
    <scope>NUCLEOTIDE SEQUENCE</scope>
</reference>
<sequence length="235" mass="26261">MALLVSSKSGAYIPICLLVFLITPQKVGSLKKYLKVIGGIIIVWCAWYILQSLSIVSNAVVTESAPIISWANEPGYTLNEIIGMPLHSIYFLANTVWEWGDTWFMNIIGRELGWFDIPITSTLTVIYLLIFLISTLNTNNSTVSTRKGHKCGIAIMCMLSVGMVIGGMWIGWTPLSSTTIQGVQGRYFLTILPLCIYLLQNKFFTIRRYVDRELLISIVVLQVLTLGKILTATIF</sequence>
<comment type="caution">
    <text evidence="2">The sequence shown here is derived from an EMBL/GenBank/DDBJ whole genome shotgun (WGS) entry which is preliminary data.</text>
</comment>
<keyword evidence="1" id="KW-1133">Transmembrane helix</keyword>
<feature type="transmembrane region" description="Helical" evidence="1">
    <location>
        <begin position="6"/>
        <end position="24"/>
    </location>
</feature>
<dbReference type="Pfam" id="PF09913">
    <property type="entry name" value="DUF2142"/>
    <property type="match status" value="1"/>
</dbReference>
<feature type="transmembrane region" description="Helical" evidence="1">
    <location>
        <begin position="153"/>
        <end position="172"/>
    </location>
</feature>
<feature type="transmembrane region" description="Helical" evidence="1">
    <location>
        <begin position="184"/>
        <end position="202"/>
    </location>
</feature>